<comment type="caution">
    <text evidence="2">The sequence shown here is derived from an EMBL/GenBank/DDBJ whole genome shotgun (WGS) entry which is preliminary data.</text>
</comment>
<evidence type="ECO:0000313" key="3">
    <source>
        <dbReference type="Proteomes" id="UP001221898"/>
    </source>
</evidence>
<evidence type="ECO:0000313" key="2">
    <source>
        <dbReference type="EMBL" id="KAJ8405853.1"/>
    </source>
</evidence>
<dbReference type="Proteomes" id="UP001221898">
    <property type="component" value="Unassembled WGS sequence"/>
</dbReference>
<dbReference type="EMBL" id="JAINUG010000046">
    <property type="protein sequence ID" value="KAJ8405853.1"/>
    <property type="molecule type" value="Genomic_DNA"/>
</dbReference>
<dbReference type="AlphaFoldDB" id="A0AAD7WR18"/>
<reference evidence="2" key="1">
    <citation type="journal article" date="2023" name="Science">
        <title>Genome structures resolve the early diversification of teleost fishes.</title>
        <authorList>
            <person name="Parey E."/>
            <person name="Louis A."/>
            <person name="Montfort J."/>
            <person name="Bouchez O."/>
            <person name="Roques C."/>
            <person name="Iampietro C."/>
            <person name="Lluch J."/>
            <person name="Castinel A."/>
            <person name="Donnadieu C."/>
            <person name="Desvignes T."/>
            <person name="Floi Bucao C."/>
            <person name="Jouanno E."/>
            <person name="Wen M."/>
            <person name="Mejri S."/>
            <person name="Dirks R."/>
            <person name="Jansen H."/>
            <person name="Henkel C."/>
            <person name="Chen W.J."/>
            <person name="Zahm M."/>
            <person name="Cabau C."/>
            <person name="Klopp C."/>
            <person name="Thompson A.W."/>
            <person name="Robinson-Rechavi M."/>
            <person name="Braasch I."/>
            <person name="Lecointre G."/>
            <person name="Bobe J."/>
            <person name="Postlethwait J.H."/>
            <person name="Berthelot C."/>
            <person name="Roest Crollius H."/>
            <person name="Guiguen Y."/>
        </authorList>
    </citation>
    <scope>NUCLEOTIDE SEQUENCE</scope>
    <source>
        <strain evidence="2">NC1722</strain>
    </source>
</reference>
<feature type="region of interest" description="Disordered" evidence="1">
    <location>
        <begin position="18"/>
        <end position="111"/>
    </location>
</feature>
<keyword evidence="3" id="KW-1185">Reference proteome</keyword>
<organism evidence="2 3">
    <name type="scientific">Aldrovandia affinis</name>
    <dbReference type="NCBI Taxonomy" id="143900"/>
    <lineage>
        <taxon>Eukaryota</taxon>
        <taxon>Metazoa</taxon>
        <taxon>Chordata</taxon>
        <taxon>Craniata</taxon>
        <taxon>Vertebrata</taxon>
        <taxon>Euteleostomi</taxon>
        <taxon>Actinopterygii</taxon>
        <taxon>Neopterygii</taxon>
        <taxon>Teleostei</taxon>
        <taxon>Notacanthiformes</taxon>
        <taxon>Halosauridae</taxon>
        <taxon>Aldrovandia</taxon>
    </lineage>
</organism>
<feature type="compositionally biased region" description="Polar residues" evidence="1">
    <location>
        <begin position="99"/>
        <end position="111"/>
    </location>
</feature>
<accession>A0AAD7WR18</accession>
<gene>
    <name evidence="2" type="ORF">AAFF_G00312900</name>
</gene>
<name>A0AAD7WR18_9TELE</name>
<proteinExistence type="predicted"/>
<evidence type="ECO:0000256" key="1">
    <source>
        <dbReference type="SAM" id="MobiDB-lite"/>
    </source>
</evidence>
<protein>
    <submittedName>
        <fullName evidence="2">Uncharacterized protein</fullName>
    </submittedName>
</protein>
<feature type="compositionally biased region" description="Polar residues" evidence="1">
    <location>
        <begin position="68"/>
        <end position="82"/>
    </location>
</feature>
<sequence length="111" mass="12158">MNKGLKWTNTPEICLFQYRGEVPGTHKSPVPLDTNPQKERRKHVAVTPPAAQASDGPAGRGAPPPHNLPQNKSGASTSSQAVWQDRAPRQREWPLVALSFTSQPTAEQQEL</sequence>